<accession>A0A4S8FCZ2</accession>
<evidence type="ECO:0000256" key="2">
    <source>
        <dbReference type="ARBA" id="ARBA00007441"/>
    </source>
</evidence>
<dbReference type="InterPro" id="IPR004839">
    <property type="entry name" value="Aminotransferase_I/II_large"/>
</dbReference>
<evidence type="ECO:0000313" key="9">
    <source>
        <dbReference type="Proteomes" id="UP000308917"/>
    </source>
</evidence>
<dbReference type="InterPro" id="IPR015421">
    <property type="entry name" value="PyrdxlP-dep_Trfase_major"/>
</dbReference>
<comment type="caution">
    <text evidence="8">The sequence shown here is derived from an EMBL/GenBank/DDBJ whole genome shotgun (WGS) entry which is preliminary data.</text>
</comment>
<keyword evidence="4 8" id="KW-0032">Aminotransferase</keyword>
<reference evidence="8 9" key="1">
    <citation type="journal article" date="2015" name="Antonie Van Leeuwenhoek">
        <title>Lampropedia puyangensis sp. nov., isolated from symptomatic bark of Populus ? euramericana canker and emended description of Lampropedia hyalina (Ehrenberg 1832) Lee et al. 2004.</title>
        <authorList>
            <person name="Li Y."/>
            <person name="Wang T."/>
            <person name="Piao C.G."/>
            <person name="Wang L.F."/>
            <person name="Tian G.Z."/>
            <person name="Zhu T.H."/>
            <person name="Guo M.W."/>
        </authorList>
    </citation>
    <scope>NUCLEOTIDE SEQUENCE [LARGE SCALE GENOMIC DNA]</scope>
    <source>
        <strain evidence="8 9">2-bin</strain>
    </source>
</reference>
<gene>
    <name evidence="8" type="ORF">E9531_01290</name>
</gene>
<dbReference type="CDD" id="cd00609">
    <property type="entry name" value="AAT_like"/>
    <property type="match status" value="1"/>
</dbReference>
<comment type="similarity">
    <text evidence="2">Belongs to the class-I pyridoxal-phosphate-dependent aminotransferase family.</text>
</comment>
<dbReference type="InterPro" id="IPR015422">
    <property type="entry name" value="PyrdxlP-dep_Trfase_small"/>
</dbReference>
<comment type="subunit">
    <text evidence="3">Homodimer.</text>
</comment>
<keyword evidence="6" id="KW-0663">Pyridoxal phosphate</keyword>
<protein>
    <submittedName>
        <fullName evidence="8">PLP-dependent aminotransferase family protein</fullName>
    </submittedName>
</protein>
<dbReference type="InterPro" id="IPR015424">
    <property type="entry name" value="PyrdxlP-dep_Trfase"/>
</dbReference>
<evidence type="ECO:0000256" key="3">
    <source>
        <dbReference type="ARBA" id="ARBA00011738"/>
    </source>
</evidence>
<dbReference type="Proteomes" id="UP000308917">
    <property type="component" value="Unassembled WGS sequence"/>
</dbReference>
<name>A0A4S8FCZ2_9BURK</name>
<dbReference type="RefSeq" id="WP_136571928.1">
    <property type="nucleotide sequence ID" value="NZ_STFG01000001.1"/>
</dbReference>
<keyword evidence="9" id="KW-1185">Reference proteome</keyword>
<dbReference type="FunFam" id="3.40.640.10:FF:000053">
    <property type="entry name" value="Aminotransferase, class I"/>
    <property type="match status" value="1"/>
</dbReference>
<dbReference type="GO" id="GO:1901605">
    <property type="term" value="P:alpha-amino acid metabolic process"/>
    <property type="evidence" value="ECO:0007669"/>
    <property type="project" value="TreeGrafter"/>
</dbReference>
<dbReference type="Gene3D" id="3.40.640.10">
    <property type="entry name" value="Type I PLP-dependent aspartate aminotransferase-like (Major domain)"/>
    <property type="match status" value="1"/>
</dbReference>
<dbReference type="OrthoDB" id="9804020at2"/>
<evidence type="ECO:0000256" key="5">
    <source>
        <dbReference type="ARBA" id="ARBA00022679"/>
    </source>
</evidence>
<dbReference type="InterPro" id="IPR050859">
    <property type="entry name" value="Class-I_PLP-dep_aminotransf"/>
</dbReference>
<dbReference type="GO" id="GO:0008483">
    <property type="term" value="F:transaminase activity"/>
    <property type="evidence" value="ECO:0007669"/>
    <property type="project" value="UniProtKB-KW"/>
</dbReference>
<evidence type="ECO:0000256" key="4">
    <source>
        <dbReference type="ARBA" id="ARBA00022576"/>
    </source>
</evidence>
<dbReference type="AlphaFoldDB" id="A0A4S8FCZ2"/>
<dbReference type="PANTHER" id="PTHR42790:SF19">
    <property type="entry name" value="KYNURENINE_ALPHA-AMINOADIPATE AMINOTRANSFERASE, MITOCHONDRIAL"/>
    <property type="match status" value="1"/>
</dbReference>
<evidence type="ECO:0000259" key="7">
    <source>
        <dbReference type="Pfam" id="PF00155"/>
    </source>
</evidence>
<feature type="domain" description="Aminotransferase class I/classII large" evidence="7">
    <location>
        <begin position="54"/>
        <end position="393"/>
    </location>
</feature>
<dbReference type="PANTHER" id="PTHR42790">
    <property type="entry name" value="AMINOTRANSFERASE"/>
    <property type="match status" value="1"/>
</dbReference>
<dbReference type="SUPFAM" id="SSF53383">
    <property type="entry name" value="PLP-dependent transferases"/>
    <property type="match status" value="1"/>
</dbReference>
<evidence type="ECO:0000313" key="8">
    <source>
        <dbReference type="EMBL" id="THU05217.1"/>
    </source>
</evidence>
<dbReference type="EMBL" id="STFG01000001">
    <property type="protein sequence ID" value="THU05217.1"/>
    <property type="molecule type" value="Genomic_DNA"/>
</dbReference>
<dbReference type="Pfam" id="PF00155">
    <property type="entry name" value="Aminotran_1_2"/>
    <property type="match status" value="1"/>
</dbReference>
<dbReference type="Gene3D" id="3.90.1150.10">
    <property type="entry name" value="Aspartate Aminotransferase, domain 1"/>
    <property type="match status" value="1"/>
</dbReference>
<comment type="cofactor">
    <cofactor evidence="1">
        <name>pyridoxal 5'-phosphate</name>
        <dbReference type="ChEBI" id="CHEBI:597326"/>
    </cofactor>
</comment>
<proteinExistence type="inferred from homology"/>
<sequence>MTLPAFSSLFAQPTGSPIRELFPYLSQPGIISLAGGYPSPSLFDVEGLDEACQRTMVRGGAVLQYGPTEGQPELREALGALMAGRGGVAGAGDVLVTTGSQQAFDLLLRVFLDPGDTVLIESPAYPAAIQALRLANARLITVPTDANGLDIDRLRVILAESPIHQRPKLLYTVPNFSNPGGTLLADGRRRELVALAVEYGVLIVEDDPYGELTFTGHKATTLYQYGAEWQASDNPVVYLSSLSKTVAPALRTGWLVARPDVLRRCAIAKQTVDLCTSALTQAIAAEYLRLGRYEERVSLAAAEYSRRMQTLTEALSETLTDRVRFVTPEGGMFLWVDIVSPIDSAVLFQAAVRANVLYVPGTAFDPEGKGLQAMRLSFAGPDMPQIQEAVVRLGQAFAEAETAGIQTKSVPAHHQH</sequence>
<evidence type="ECO:0000256" key="6">
    <source>
        <dbReference type="ARBA" id="ARBA00022898"/>
    </source>
</evidence>
<dbReference type="GO" id="GO:0030170">
    <property type="term" value="F:pyridoxal phosphate binding"/>
    <property type="evidence" value="ECO:0007669"/>
    <property type="project" value="InterPro"/>
</dbReference>
<evidence type="ECO:0000256" key="1">
    <source>
        <dbReference type="ARBA" id="ARBA00001933"/>
    </source>
</evidence>
<organism evidence="8 9">
    <name type="scientific">Lampropedia puyangensis</name>
    <dbReference type="NCBI Taxonomy" id="1330072"/>
    <lineage>
        <taxon>Bacteria</taxon>
        <taxon>Pseudomonadati</taxon>
        <taxon>Pseudomonadota</taxon>
        <taxon>Betaproteobacteria</taxon>
        <taxon>Burkholderiales</taxon>
        <taxon>Comamonadaceae</taxon>
        <taxon>Lampropedia</taxon>
    </lineage>
</organism>
<keyword evidence="5 8" id="KW-0808">Transferase</keyword>